<protein>
    <recommendedName>
        <fullName evidence="11">m7GpppN-mRNA hydrolase NUDT17</fullName>
        <ecNumber evidence="8">3.6.1.62</ecNumber>
    </recommendedName>
    <alternativeName>
        <fullName evidence="12">Nucleoside diphosphate-linked moiety X motif 17</fullName>
    </alternativeName>
</protein>
<comment type="similarity">
    <text evidence="3">Belongs to the Nudix hydrolase family.</text>
</comment>
<dbReference type="GO" id="GO:0046872">
    <property type="term" value="F:metal ion binding"/>
    <property type="evidence" value="ECO:0007669"/>
    <property type="project" value="UniProtKB-KW"/>
</dbReference>
<evidence type="ECO:0000256" key="4">
    <source>
        <dbReference type="ARBA" id="ARBA00022723"/>
    </source>
</evidence>
<dbReference type="CDD" id="cd04694">
    <property type="entry name" value="NUDIX_Nudt17"/>
    <property type="match status" value="1"/>
</dbReference>
<dbReference type="SUPFAM" id="SSF55811">
    <property type="entry name" value="Nudix"/>
    <property type="match status" value="1"/>
</dbReference>
<dbReference type="PROSITE" id="PS51462">
    <property type="entry name" value="NUDIX"/>
    <property type="match status" value="1"/>
</dbReference>
<dbReference type="InterPro" id="IPR033716">
    <property type="entry name" value="Nudt17_dom"/>
</dbReference>
<dbReference type="Proteomes" id="UP001186944">
    <property type="component" value="Unassembled WGS sequence"/>
</dbReference>
<gene>
    <name evidence="14" type="ORF">FSP39_010727</name>
</gene>
<evidence type="ECO:0000256" key="7">
    <source>
        <dbReference type="ARBA" id="ARBA00023211"/>
    </source>
</evidence>
<keyword evidence="15" id="KW-1185">Reference proteome</keyword>
<evidence type="ECO:0000256" key="6">
    <source>
        <dbReference type="ARBA" id="ARBA00022842"/>
    </source>
</evidence>
<dbReference type="InterPro" id="IPR000086">
    <property type="entry name" value="NUDIX_hydrolase_dom"/>
</dbReference>
<dbReference type="PANTHER" id="PTHR42904">
    <property type="entry name" value="NUDIX HYDROLASE, NUDC SUBFAMILY"/>
    <property type="match status" value="1"/>
</dbReference>
<comment type="caution">
    <text evidence="14">The sequence shown here is derived from an EMBL/GenBank/DDBJ whole genome shotgun (WGS) entry which is preliminary data.</text>
</comment>
<dbReference type="Gene3D" id="3.90.79.10">
    <property type="entry name" value="Nucleoside Triphosphate Pyrophosphohydrolase"/>
    <property type="match status" value="1"/>
</dbReference>
<evidence type="ECO:0000256" key="5">
    <source>
        <dbReference type="ARBA" id="ARBA00022801"/>
    </source>
</evidence>
<comment type="function">
    <text evidence="10">Acts as a decapping enzyme capable of hydrolyzing monomethylated capped RNAs (in vitro). Hydrolyzes monomethylated capped RNA after alpha and beta phosphates to form N(7)-methyl-GDP. Shows low activity towards unmethylated capped RNA.</text>
</comment>
<dbReference type="GO" id="GO:0006742">
    <property type="term" value="P:NADP+ catabolic process"/>
    <property type="evidence" value="ECO:0007669"/>
    <property type="project" value="TreeGrafter"/>
</dbReference>
<dbReference type="GO" id="GO:0005829">
    <property type="term" value="C:cytosol"/>
    <property type="evidence" value="ECO:0007669"/>
    <property type="project" value="TreeGrafter"/>
</dbReference>
<dbReference type="GO" id="GO:0140933">
    <property type="term" value="F:5'-(N(7)-methylguanosine 5'-triphospho)-[mRNA] hydrolase activity"/>
    <property type="evidence" value="ECO:0007669"/>
    <property type="project" value="UniProtKB-EC"/>
</dbReference>
<comment type="cofactor">
    <cofactor evidence="1">
        <name>Mn(2+)</name>
        <dbReference type="ChEBI" id="CHEBI:29035"/>
    </cofactor>
</comment>
<evidence type="ECO:0000256" key="12">
    <source>
        <dbReference type="ARBA" id="ARBA00093663"/>
    </source>
</evidence>
<dbReference type="InterPro" id="IPR015797">
    <property type="entry name" value="NUDIX_hydrolase-like_dom_sf"/>
</dbReference>
<keyword evidence="4" id="KW-0479">Metal-binding</keyword>
<reference evidence="14" key="1">
    <citation type="submission" date="2019-08" db="EMBL/GenBank/DDBJ databases">
        <title>The improved chromosome-level genome for the pearl oyster Pinctada fucata martensii using PacBio sequencing and Hi-C.</title>
        <authorList>
            <person name="Zheng Z."/>
        </authorList>
    </citation>
    <scope>NUCLEOTIDE SEQUENCE</scope>
    <source>
        <strain evidence="14">ZZ-2019</strain>
        <tissue evidence="14">Adductor muscle</tissue>
    </source>
</reference>
<feature type="domain" description="Nudix hydrolase" evidence="13">
    <location>
        <begin position="60"/>
        <end position="214"/>
    </location>
</feature>
<comment type="catalytic activity">
    <reaction evidence="9">
        <text>a 5'-end (N(7)-methyl 5'-triphosphoguanosine)-ribonucleoside in mRNA + H2O = N(7)-methyl-GDP + a 5'-end phospho-ribonucleoside in mRNA + 2 H(+)</text>
        <dbReference type="Rhea" id="RHEA:67484"/>
        <dbReference type="Rhea" id="RHEA-COMP:15692"/>
        <dbReference type="Rhea" id="RHEA-COMP:17167"/>
        <dbReference type="ChEBI" id="CHEBI:15377"/>
        <dbReference type="ChEBI" id="CHEBI:15378"/>
        <dbReference type="ChEBI" id="CHEBI:63714"/>
        <dbReference type="ChEBI" id="CHEBI:138282"/>
        <dbReference type="ChEBI" id="CHEBI:156461"/>
        <dbReference type="EC" id="3.6.1.62"/>
    </reaction>
</comment>
<evidence type="ECO:0000259" key="13">
    <source>
        <dbReference type="PROSITE" id="PS51462"/>
    </source>
</evidence>
<dbReference type="EMBL" id="VSWD01000007">
    <property type="protein sequence ID" value="KAK3097554.1"/>
    <property type="molecule type" value="Genomic_DNA"/>
</dbReference>
<dbReference type="GO" id="GO:0005777">
    <property type="term" value="C:peroxisome"/>
    <property type="evidence" value="ECO:0007669"/>
    <property type="project" value="TreeGrafter"/>
</dbReference>
<evidence type="ECO:0000256" key="9">
    <source>
        <dbReference type="ARBA" id="ARBA00093205"/>
    </source>
</evidence>
<evidence type="ECO:0000256" key="1">
    <source>
        <dbReference type="ARBA" id="ARBA00001936"/>
    </source>
</evidence>
<dbReference type="PANTHER" id="PTHR42904:SF1">
    <property type="entry name" value="NUCLEOSIDE DIPHOSPHATE-LINKED MOIETY X MOTIF 17"/>
    <property type="match status" value="1"/>
</dbReference>
<evidence type="ECO:0000256" key="8">
    <source>
        <dbReference type="ARBA" id="ARBA00026102"/>
    </source>
</evidence>
<organism evidence="14 15">
    <name type="scientific">Pinctada imbricata</name>
    <name type="common">Atlantic pearl-oyster</name>
    <name type="synonym">Pinctada martensii</name>
    <dbReference type="NCBI Taxonomy" id="66713"/>
    <lineage>
        <taxon>Eukaryota</taxon>
        <taxon>Metazoa</taxon>
        <taxon>Spiralia</taxon>
        <taxon>Lophotrochozoa</taxon>
        <taxon>Mollusca</taxon>
        <taxon>Bivalvia</taxon>
        <taxon>Autobranchia</taxon>
        <taxon>Pteriomorphia</taxon>
        <taxon>Pterioida</taxon>
        <taxon>Pterioidea</taxon>
        <taxon>Pteriidae</taxon>
        <taxon>Pinctada</taxon>
    </lineage>
</organism>
<dbReference type="GO" id="GO:0019677">
    <property type="term" value="P:NAD+ catabolic process"/>
    <property type="evidence" value="ECO:0007669"/>
    <property type="project" value="TreeGrafter"/>
</dbReference>
<accession>A0AA88YA95</accession>
<sequence length="268" mass="29747">MLLPEKGSLNKLAVMRDIMLCSRALGDSGNYFLKMKRPSFCPITNLSPDDIEQLPSEIGNRGIDVGAAVILESSDNKILLTRRSKGLRTFPNVWVPPGGHIEQDESFVEAGLRELREETGLDIRPHQCVSSDLNVLALWESVYPPKLNMGLPRRHHIVVYLHGKLTSDLTSDWLNTKMKLEPSEADACAWVHRDLVKAIVSAKEEVGNTVSTSDMPESIRGLSVDESGVQKECDIALEPLLRVCGVTSQVERVSTGTKYALEEWLQLT</sequence>
<dbReference type="InterPro" id="IPR050241">
    <property type="entry name" value="NAD-cap_RNA_hydrolase_NudC"/>
</dbReference>
<evidence type="ECO:0000313" key="14">
    <source>
        <dbReference type="EMBL" id="KAK3097554.1"/>
    </source>
</evidence>
<proteinExistence type="inferred from homology"/>
<keyword evidence="7" id="KW-0464">Manganese</keyword>
<evidence type="ECO:0000313" key="15">
    <source>
        <dbReference type="Proteomes" id="UP001186944"/>
    </source>
</evidence>
<keyword evidence="5" id="KW-0378">Hydrolase</keyword>
<evidence type="ECO:0000256" key="3">
    <source>
        <dbReference type="ARBA" id="ARBA00005582"/>
    </source>
</evidence>
<dbReference type="Pfam" id="PF00293">
    <property type="entry name" value="NUDIX"/>
    <property type="match status" value="1"/>
</dbReference>
<evidence type="ECO:0000256" key="11">
    <source>
        <dbReference type="ARBA" id="ARBA00093621"/>
    </source>
</evidence>
<evidence type="ECO:0000256" key="10">
    <source>
        <dbReference type="ARBA" id="ARBA00093415"/>
    </source>
</evidence>
<dbReference type="AlphaFoldDB" id="A0AA88YA95"/>
<dbReference type="EC" id="3.6.1.62" evidence="8"/>
<dbReference type="GO" id="GO:0035529">
    <property type="term" value="F:NADH pyrophosphatase activity"/>
    <property type="evidence" value="ECO:0007669"/>
    <property type="project" value="TreeGrafter"/>
</dbReference>
<evidence type="ECO:0000256" key="2">
    <source>
        <dbReference type="ARBA" id="ARBA00001946"/>
    </source>
</evidence>
<keyword evidence="6" id="KW-0460">Magnesium</keyword>
<comment type="cofactor">
    <cofactor evidence="2">
        <name>Mg(2+)</name>
        <dbReference type="ChEBI" id="CHEBI:18420"/>
    </cofactor>
</comment>
<name>A0AA88YA95_PINIB</name>